<evidence type="ECO:0000256" key="1">
    <source>
        <dbReference type="ARBA" id="ARBA00010838"/>
    </source>
</evidence>
<evidence type="ECO:0000313" key="4">
    <source>
        <dbReference type="Proteomes" id="UP001174677"/>
    </source>
</evidence>
<name>A0ABQ9LN35_HEVBR</name>
<dbReference type="PANTHER" id="PTHR10353">
    <property type="entry name" value="GLYCOSYL HYDROLASE"/>
    <property type="match status" value="1"/>
</dbReference>
<dbReference type="EMBL" id="JARPOI010000011">
    <property type="protein sequence ID" value="KAJ9168053.1"/>
    <property type="molecule type" value="Genomic_DNA"/>
</dbReference>
<dbReference type="InterPro" id="IPR017853">
    <property type="entry name" value="GH"/>
</dbReference>
<dbReference type="Pfam" id="PF00232">
    <property type="entry name" value="Glyco_hydro_1"/>
    <property type="match status" value="1"/>
</dbReference>
<evidence type="ECO:0000256" key="2">
    <source>
        <dbReference type="RuleBase" id="RU003690"/>
    </source>
</evidence>
<organism evidence="3 4">
    <name type="scientific">Hevea brasiliensis</name>
    <name type="common">Para rubber tree</name>
    <name type="synonym">Siphonia brasiliensis</name>
    <dbReference type="NCBI Taxonomy" id="3981"/>
    <lineage>
        <taxon>Eukaryota</taxon>
        <taxon>Viridiplantae</taxon>
        <taxon>Streptophyta</taxon>
        <taxon>Embryophyta</taxon>
        <taxon>Tracheophyta</taxon>
        <taxon>Spermatophyta</taxon>
        <taxon>Magnoliopsida</taxon>
        <taxon>eudicotyledons</taxon>
        <taxon>Gunneridae</taxon>
        <taxon>Pentapetalae</taxon>
        <taxon>rosids</taxon>
        <taxon>fabids</taxon>
        <taxon>Malpighiales</taxon>
        <taxon>Euphorbiaceae</taxon>
        <taxon>Crotonoideae</taxon>
        <taxon>Micrandreae</taxon>
        <taxon>Hevea</taxon>
    </lineage>
</organism>
<comment type="caution">
    <text evidence="3">The sequence shown here is derived from an EMBL/GenBank/DDBJ whole genome shotgun (WGS) entry which is preliminary data.</text>
</comment>
<gene>
    <name evidence="3" type="ORF">P3X46_019627</name>
</gene>
<keyword evidence="4" id="KW-1185">Reference proteome</keyword>
<accession>A0ABQ9LN35</accession>
<sequence length="89" mass="10683">MPDGDSLPLKVSLKDGMRIRYHRSHLSSILKGIKEGVKVKAYYVWAFHDNFEWGHGYTVRFGIVYVDYKNNQKRYLKYSAYWFKKFLLN</sequence>
<comment type="similarity">
    <text evidence="1 2">Belongs to the glycosyl hydrolase 1 family.</text>
</comment>
<protein>
    <recommendedName>
        <fullName evidence="5">Beta-glucosidase</fullName>
    </recommendedName>
</protein>
<dbReference type="PRINTS" id="PR00131">
    <property type="entry name" value="GLHYDRLASE1"/>
</dbReference>
<evidence type="ECO:0008006" key="5">
    <source>
        <dbReference type="Google" id="ProtNLM"/>
    </source>
</evidence>
<dbReference type="SUPFAM" id="SSF51445">
    <property type="entry name" value="(Trans)glycosidases"/>
    <property type="match status" value="1"/>
</dbReference>
<reference evidence="3" key="1">
    <citation type="journal article" date="2023" name="Plant Biotechnol. J.">
        <title>Chromosome-level wild Hevea brasiliensis genome provides new tools for genomic-assisted breeding and valuable loci to elevate rubber yield.</title>
        <authorList>
            <person name="Cheng H."/>
            <person name="Song X."/>
            <person name="Hu Y."/>
            <person name="Wu T."/>
            <person name="Yang Q."/>
            <person name="An Z."/>
            <person name="Feng S."/>
            <person name="Deng Z."/>
            <person name="Wu W."/>
            <person name="Zeng X."/>
            <person name="Tu M."/>
            <person name="Wang X."/>
            <person name="Huang H."/>
        </authorList>
    </citation>
    <scope>NUCLEOTIDE SEQUENCE</scope>
    <source>
        <strain evidence="3">MT/VB/25A 57/8</strain>
    </source>
</reference>
<dbReference type="InterPro" id="IPR001360">
    <property type="entry name" value="Glyco_hydro_1"/>
</dbReference>
<proteinExistence type="inferred from homology"/>
<dbReference type="Proteomes" id="UP001174677">
    <property type="component" value="Chromosome 11"/>
</dbReference>
<evidence type="ECO:0000313" key="3">
    <source>
        <dbReference type="EMBL" id="KAJ9168053.1"/>
    </source>
</evidence>
<dbReference type="Gene3D" id="3.20.20.80">
    <property type="entry name" value="Glycosidases"/>
    <property type="match status" value="1"/>
</dbReference>
<dbReference type="PANTHER" id="PTHR10353:SF297">
    <property type="entry name" value="VICIANIN HYDROLASE-LIKE"/>
    <property type="match status" value="1"/>
</dbReference>